<dbReference type="GeneTree" id="ENSGT00440000037505"/>
<feature type="region of interest" description="Disordered" evidence="8">
    <location>
        <begin position="1733"/>
        <end position="1810"/>
    </location>
</feature>
<evidence type="ECO:0000313" key="10">
    <source>
        <dbReference type="Ensembl" id="ENSCCRP00000147010.1"/>
    </source>
</evidence>
<dbReference type="Pfam" id="PF12144">
    <property type="entry name" value="Med12-PQL"/>
    <property type="match status" value="2"/>
</dbReference>
<dbReference type="InterPro" id="IPR021990">
    <property type="entry name" value="Mediator_Med12_LCEWAV"/>
</dbReference>
<evidence type="ECO:0000256" key="8">
    <source>
        <dbReference type="SAM" id="MobiDB-lite"/>
    </source>
</evidence>
<keyword evidence="7" id="KW-0539">Nucleus</keyword>
<dbReference type="GO" id="GO:0008013">
    <property type="term" value="F:beta-catenin binding"/>
    <property type="evidence" value="ECO:0007669"/>
    <property type="project" value="InterPro"/>
</dbReference>
<dbReference type="PANTHER" id="PTHR46007:SF11">
    <property type="entry name" value="MEDIATOR OF RNA POLYMERASE II TRANSCRIPTION SUBUNIT 12"/>
    <property type="match status" value="1"/>
</dbReference>
<feature type="compositionally biased region" description="Basic and acidic residues" evidence="8">
    <location>
        <begin position="1441"/>
        <end position="1460"/>
    </location>
</feature>
<feature type="compositionally biased region" description="Basic and acidic residues" evidence="8">
    <location>
        <begin position="1745"/>
        <end position="1757"/>
    </location>
</feature>
<feature type="region of interest" description="Disordered" evidence="8">
    <location>
        <begin position="1441"/>
        <end position="1465"/>
    </location>
</feature>
<keyword evidence="5" id="KW-0010">Activator</keyword>
<keyword evidence="4" id="KW-0805">Transcription regulation</keyword>
<feature type="region of interest" description="Disordered" evidence="8">
    <location>
        <begin position="13"/>
        <end position="35"/>
    </location>
</feature>
<dbReference type="GO" id="GO:0045944">
    <property type="term" value="P:positive regulation of transcription by RNA polymerase II"/>
    <property type="evidence" value="ECO:0007669"/>
    <property type="project" value="TreeGrafter"/>
</dbReference>
<evidence type="ECO:0000256" key="2">
    <source>
        <dbReference type="ARBA" id="ARBA00010289"/>
    </source>
</evidence>
<keyword evidence="6" id="KW-0804">Transcription</keyword>
<evidence type="ECO:0000256" key="7">
    <source>
        <dbReference type="ARBA" id="ARBA00023242"/>
    </source>
</evidence>
<dbReference type="SMART" id="SM01281">
    <property type="entry name" value="Med12"/>
    <property type="match status" value="1"/>
</dbReference>
<reference evidence="10" key="1">
    <citation type="submission" date="2025-08" db="UniProtKB">
        <authorList>
            <consortium name="Ensembl"/>
        </authorList>
    </citation>
    <scope>IDENTIFICATION</scope>
</reference>
<comment type="subcellular location">
    <subcellularLocation>
        <location evidence="1">Nucleus</location>
    </subcellularLocation>
</comment>
<dbReference type="Pfam" id="PF12145">
    <property type="entry name" value="Med12-LCEWAV"/>
    <property type="match status" value="1"/>
</dbReference>
<feature type="region of interest" description="Disordered" evidence="8">
    <location>
        <begin position="680"/>
        <end position="720"/>
    </location>
</feature>
<evidence type="ECO:0000256" key="4">
    <source>
        <dbReference type="ARBA" id="ARBA00023015"/>
    </source>
</evidence>
<feature type="region of interest" description="Disordered" evidence="8">
    <location>
        <begin position="789"/>
        <end position="808"/>
    </location>
</feature>
<feature type="compositionally biased region" description="Basic and acidic residues" evidence="8">
    <location>
        <begin position="703"/>
        <end position="718"/>
    </location>
</feature>
<evidence type="ECO:0000259" key="9">
    <source>
        <dbReference type="SMART" id="SM01281"/>
    </source>
</evidence>
<evidence type="ECO:0000256" key="5">
    <source>
        <dbReference type="ARBA" id="ARBA00023159"/>
    </source>
</evidence>
<evidence type="ECO:0000256" key="6">
    <source>
        <dbReference type="ARBA" id="ARBA00023163"/>
    </source>
</evidence>
<sequence>MAAFGILSYEHRPLKRPRLGPPDVYPQDPKQKEDELTALNVKQGFNNQPAVSGDEHGSAKNVNFNPSKISSNFSSIIAEKLRCNTFADTGKRKPQVNQKDNFWLVTARSQSSINNWFTDLAGTKPLTQLAKKVPIFSKKEEVFGYLAKYCVPVMRSAWMIKMTCAYHAAITETKVKKRHVIDPCIEWTQIITKYLWEQLQKVAEFYRQSPSQGCGSPLPAPPAEVETAMKQWEYHEKLAMFMFQDGMLDRHEFLTWVLECFEKIRPGEDELLRFLLPLLLQYSGEFVQSAYLSRRLAYFCTRRLNLLLSDGSLGPGPGGHPAHGISAQQGNALPPTPTSQPAGGNQPQTPFTDFYICYQHRPVVFGLSCMLQSIVLCCPSALVWHYSLTDSRNKTGSPLDLLPIAPSNLPMPGGNSSFNQQVRAKVREIEEQIKERGQAVEFRWSFDKCQETTAGFTISRVLHTLEVLDNHSFEKSDFSNSLDSLYNRIFGSGQSKDGHEMSPDDDAVVTLLCEWAVSCKRSGPHRAMVVAKLLEKRQTEIEAERCGESEVVDEKGSVSSGSLSAATLPVFQDVLLQFLDTQAPVLTEPGNESERVEFSNLVLLFCELIRHDVFSHNIYMCTLISRGDLASDSHLPRPRSPSDEPSDESERKEQDAGSSVKMEDTGMSESMEIDHNSSANFDEQMFSPPMHCESKGSPSPEKPAPEQESKNTAKDKGMDPAFPLVYEQPRHIQYATHFPIPQEESASHECNQRLVVLYGVGKQRDEARHAIKKITKDILKVLNRKSTAETGAAMRGEEGQKRKRSKPEAFPTAEDIFSKFQHLSHFDQHQVTSQVSRNVMEQIASFALGMSYHLPLVQHIQFIFDLMEYSLNISGLIDFAIQLLNELSLVEAELLLKSSNLAGSYTTGLCLCIVAVLRRYHSCLILNPDQTAQVFDGLRIVVKSGVNPADCSSAERCILAYLYDLYTSCSHLKSKFGEIFSEFCSKVKNSIYYNIDPSDSNMLWEQMFMIDAIANPTAHNLNHSMVGKILNDSPANRYSFVCNVLMDVCVDHRDPERVNDIGILCAELTAYCRSLSAEWLGVLKALCCSSNNGNCGFNDLLCNVDVSDLSFHDSLATFVAILIARQCLLLEDLVRCVAIPSLLNAACSEQDSESGARLTCRILLHLFRTPQRNPCPQDGTKSVGIRSSCDRHLLAASQNSIVVGAVFAVLKAVFMLGDAELKGSGFSHSAGLDDIGEDDMGSKKSGGRNVSIETASLVVYAKYVLKSICQQEWVGERCLKSLSEDSSALQDPVLVNIQAQRLLQLICYPHRQLDSEEGENPQRQRIKRILQNMDQWTMRQSSLELQLMIKQSSNNELYSLLENIAKATIEVFQKSAEMNSSNPTWNGSAVSSSSVSNSNSASKLKPVLSSSERSGVWLVAPLIGKLPTSVQGHVLKAAGEELEKGQHLGPSSRKERDRQKQKSMSLLSQQPFLSLVLTCLKGQDEQREGLLTSLYSQVQQIVTNWREDQYQDDCKAKQMMHEALKLRLNLVGGMFDTVQRSTQQTTEWAVLLLDIISSGTVDMQSNNELFTTVLDMLSVLINGTLAADMSSISQGSMEENKRAYMNLVKKLRKELGDRQSESLEKVRQLLPLPKQTRDVITCEPQGSLIDTKGNKIAGFEKEGLQVSTKQKISPWDVFEGLKHSAPLSWGWFGSVRVDRKVTKYEEQQRLLLYHTHIKPKPRSYYLAPLNLPQEEEEPPTPVPPEPDKKVDPGKPEKSASSVASNMPFRMGYPTPMNMYAQNQPLPPGGPGLEPPFRPRGPMGKIPPRPPYNMVNMPGAGMGNMMGMDKQFQMGYKPPQSMAQGQILRQQLQVRLVSLNISQGYTTYGHPGTNPAMVDPLRQMQPRPSGYVHQQAPAAYAHTVPNTQRSVTDKSAWLGPGFSTSPKIIR</sequence>
<dbReference type="Pfam" id="PF09497">
    <property type="entry name" value="Med12"/>
    <property type="match status" value="1"/>
</dbReference>
<evidence type="ECO:0000256" key="1">
    <source>
        <dbReference type="ARBA" id="ARBA00004123"/>
    </source>
</evidence>
<dbReference type="Proteomes" id="UP001108240">
    <property type="component" value="Unplaced"/>
</dbReference>
<accession>A0A9J8B0Y9</accession>
<proteinExistence type="inferred from homology"/>
<evidence type="ECO:0000256" key="3">
    <source>
        <dbReference type="ARBA" id="ARBA00022491"/>
    </source>
</evidence>
<feature type="compositionally biased region" description="Polar residues" evidence="8">
    <location>
        <begin position="1378"/>
        <end position="1387"/>
    </location>
</feature>
<dbReference type="GO" id="GO:0016592">
    <property type="term" value="C:mediator complex"/>
    <property type="evidence" value="ECO:0007669"/>
    <property type="project" value="InterPro"/>
</dbReference>
<feature type="region of interest" description="Disordered" evidence="8">
    <location>
        <begin position="318"/>
        <end position="345"/>
    </location>
</feature>
<feature type="region of interest" description="Disordered" evidence="8">
    <location>
        <begin position="630"/>
        <end position="666"/>
    </location>
</feature>
<dbReference type="GO" id="GO:0003713">
    <property type="term" value="F:transcription coactivator activity"/>
    <property type="evidence" value="ECO:0007669"/>
    <property type="project" value="TreeGrafter"/>
</dbReference>
<feature type="region of interest" description="Disordered" evidence="8">
    <location>
        <begin position="1378"/>
        <end position="1402"/>
    </location>
</feature>
<feature type="domain" description="Mediator complex subunit Med12" evidence="9">
    <location>
        <begin position="101"/>
        <end position="161"/>
    </location>
</feature>
<dbReference type="InterPro" id="IPR021989">
    <property type="entry name" value="Mediator_Med12_catenin-bd"/>
</dbReference>
<name>A0A9J8B0Y9_CYPCA</name>
<dbReference type="InterPro" id="IPR019035">
    <property type="entry name" value="Mediator_Med12"/>
</dbReference>
<evidence type="ECO:0000313" key="11">
    <source>
        <dbReference type="Proteomes" id="UP001108240"/>
    </source>
</evidence>
<dbReference type="Ensembl" id="ENSCCRT00000042245.2">
    <property type="protein sequence ID" value="ENSCCRP00000147010.1"/>
    <property type="gene ID" value="ENSCCRG00000020840.2"/>
</dbReference>
<keyword evidence="3" id="KW-0678">Repressor</keyword>
<dbReference type="PANTHER" id="PTHR46007">
    <property type="entry name" value="MEDIATOR OF RNA POLYMERASE II TRANSCRIPTION SUBUNIT 12"/>
    <property type="match status" value="1"/>
</dbReference>
<dbReference type="InterPro" id="IPR051647">
    <property type="entry name" value="Mediator_comp_sub12"/>
</dbReference>
<keyword evidence="11" id="KW-1185">Reference proteome</keyword>
<feature type="compositionally biased region" description="Low complexity" evidence="8">
    <location>
        <begin position="1388"/>
        <end position="1402"/>
    </location>
</feature>
<organism evidence="10 11">
    <name type="scientific">Cyprinus carpio carpio</name>
    <dbReference type="NCBI Taxonomy" id="630221"/>
    <lineage>
        <taxon>Eukaryota</taxon>
        <taxon>Metazoa</taxon>
        <taxon>Chordata</taxon>
        <taxon>Craniata</taxon>
        <taxon>Vertebrata</taxon>
        <taxon>Euteleostomi</taxon>
        <taxon>Actinopterygii</taxon>
        <taxon>Neopterygii</taxon>
        <taxon>Teleostei</taxon>
        <taxon>Ostariophysi</taxon>
        <taxon>Cypriniformes</taxon>
        <taxon>Cyprinidae</taxon>
        <taxon>Cyprininae</taxon>
        <taxon>Cyprinus</taxon>
    </lineage>
</organism>
<reference evidence="10" key="2">
    <citation type="submission" date="2025-09" db="UniProtKB">
        <authorList>
            <consortium name="Ensembl"/>
        </authorList>
    </citation>
    <scope>IDENTIFICATION</scope>
</reference>
<comment type="similarity">
    <text evidence="2">Belongs to the Mediator complex subunit 12 family.</text>
</comment>
<protein>
    <submittedName>
        <fullName evidence="10">Mediator complex subunit 12</fullName>
    </submittedName>
</protein>
<feature type="compositionally biased region" description="Pro residues" evidence="8">
    <location>
        <begin position="1784"/>
        <end position="1810"/>
    </location>
</feature>